<keyword evidence="4" id="KW-0472">Membrane</keyword>
<reference evidence="6 7" key="1">
    <citation type="submission" date="2019-07" db="EMBL/GenBank/DDBJ databases">
        <authorList>
            <person name="Kim J."/>
        </authorList>
    </citation>
    <scope>NUCLEOTIDE SEQUENCE [LARGE SCALE GENOMIC DNA]</scope>
    <source>
        <strain evidence="6 7">JC52</strain>
    </source>
</reference>
<dbReference type="Gene3D" id="3.30.450.20">
    <property type="entry name" value="PAS domain"/>
    <property type="match status" value="1"/>
</dbReference>
<dbReference type="Proteomes" id="UP000317036">
    <property type="component" value="Unassembled WGS sequence"/>
</dbReference>
<proteinExistence type="predicted"/>
<accession>A0A559KD55</accession>
<dbReference type="Pfam" id="PF12833">
    <property type="entry name" value="HTH_18"/>
    <property type="match status" value="1"/>
</dbReference>
<comment type="caution">
    <text evidence="6">The sequence shown here is derived from an EMBL/GenBank/DDBJ whole genome shotgun (WGS) entry which is preliminary data.</text>
</comment>
<organism evidence="6 7">
    <name type="scientific">Paenibacillus cremeus</name>
    <dbReference type="NCBI Taxonomy" id="2163881"/>
    <lineage>
        <taxon>Bacteria</taxon>
        <taxon>Bacillati</taxon>
        <taxon>Bacillota</taxon>
        <taxon>Bacilli</taxon>
        <taxon>Bacillales</taxon>
        <taxon>Paenibacillaceae</taxon>
        <taxon>Paenibacillus</taxon>
    </lineage>
</organism>
<keyword evidence="1" id="KW-0805">Transcription regulation</keyword>
<name>A0A559KD55_9BACL</name>
<dbReference type="Pfam" id="PF17853">
    <property type="entry name" value="GGDEF_2"/>
    <property type="match status" value="1"/>
</dbReference>
<dbReference type="PANTHER" id="PTHR43280:SF2">
    <property type="entry name" value="HTH-TYPE TRANSCRIPTIONAL REGULATOR EXSA"/>
    <property type="match status" value="1"/>
</dbReference>
<feature type="domain" description="HTH araC/xylS-type" evidence="5">
    <location>
        <begin position="747"/>
        <end position="845"/>
    </location>
</feature>
<dbReference type="InterPro" id="IPR009057">
    <property type="entry name" value="Homeodomain-like_sf"/>
</dbReference>
<feature type="transmembrane region" description="Helical" evidence="4">
    <location>
        <begin position="12"/>
        <end position="36"/>
    </location>
</feature>
<keyword evidence="7" id="KW-1185">Reference proteome</keyword>
<dbReference type="Gene3D" id="1.10.10.60">
    <property type="entry name" value="Homeodomain-like"/>
    <property type="match status" value="2"/>
</dbReference>
<sequence length="845" mass="95936">MNSLKMAGIHYSIISETVATVFFYISAALHGITFLIRIQKRIGPKSSTGFDFLLRCRLEESALQLIQVSALGGTARMWTVKRNKPGGHGVFVRLLIPNMLFLLLPLLVGWVIYNQTLQEIEKEVTAAHLNLLQQSKENLDRRFSEIASIANQLVSDTRIMQFQNIKEPFQGANTYAILETRKSIYNFSLSNNFLFNYFVLFKNSELVLAESTTYKLSDFSKSFQYVAMDARQWKSVFMDAYHYRKVLPAQEVTVNGSPYSLLTYIQSLGFPGAPQGAVVVTVDNREVQKLFKGLDLSGGGWAYIVSTSGDIVSSLSSAPSSLQALPVDRSKLVGKQGTILQEIGGQEMMVTYTTSAYNGWTYLVAQPVHVVFEKVLYIKKITFTMAFIFLALGLLIAYLIAYRNSRPLRSILETIRERSDREVAVYSDAYRFIRDTVSQLIDNNREMQGKLEKQAPLLQAALFERLLKGEYVSPKDVPVWLQHVGIETDGSYFAVAILQLRGYDGGLDRDELEKLEVKRVLVKDIIQEATNGTVHWHDVAEDQIALLFAFGPGYMADHTGQLDQFMSHVTRSIQANVQMAARFGVGGMHENLMNVSRSYEEAKRALEYLLWRNQSGIMRFEELPKENNGYYYPADLENRLSNLAKAGEQASVIELLEELYRINFEERRLSVPMLRLFMNEMWGTIVKLLPQVGMDEGAAMEQLKPFSGDMSTYEGLDHNYRSLTSTYRQVCGFVNEHKKSQNVQLLEKIIKLLQEGFSRSELCLDSVADQMNISKGYLSQFFKEQTGVNFSDYLEDLRMKQAKALLTHTDLPVYEIAVQVGYSSSNTFCRAFKRINGISTTEFRR</sequence>
<dbReference type="GO" id="GO:0043565">
    <property type="term" value="F:sequence-specific DNA binding"/>
    <property type="evidence" value="ECO:0007669"/>
    <property type="project" value="InterPro"/>
</dbReference>
<feature type="transmembrane region" description="Helical" evidence="4">
    <location>
        <begin position="90"/>
        <end position="113"/>
    </location>
</feature>
<evidence type="ECO:0000313" key="7">
    <source>
        <dbReference type="Proteomes" id="UP000317036"/>
    </source>
</evidence>
<protein>
    <submittedName>
        <fullName evidence="6">AraC family transcriptional regulator</fullName>
    </submittedName>
</protein>
<evidence type="ECO:0000256" key="2">
    <source>
        <dbReference type="ARBA" id="ARBA00023125"/>
    </source>
</evidence>
<dbReference type="InterPro" id="IPR018060">
    <property type="entry name" value="HTH_AraC"/>
</dbReference>
<dbReference type="InterPro" id="IPR041522">
    <property type="entry name" value="CdaR_GGDEF"/>
</dbReference>
<keyword evidence="3" id="KW-0804">Transcription</keyword>
<dbReference type="SMART" id="SM00342">
    <property type="entry name" value="HTH_ARAC"/>
    <property type="match status" value="1"/>
</dbReference>
<evidence type="ECO:0000259" key="5">
    <source>
        <dbReference type="PROSITE" id="PS01124"/>
    </source>
</evidence>
<dbReference type="SUPFAM" id="SSF46689">
    <property type="entry name" value="Homeodomain-like"/>
    <property type="match status" value="1"/>
</dbReference>
<dbReference type="EMBL" id="VNJI01000010">
    <property type="protein sequence ID" value="TVY10058.1"/>
    <property type="molecule type" value="Genomic_DNA"/>
</dbReference>
<feature type="transmembrane region" description="Helical" evidence="4">
    <location>
        <begin position="381"/>
        <end position="401"/>
    </location>
</feature>
<gene>
    <name evidence="6" type="ORF">FPZ49_10060</name>
</gene>
<keyword evidence="2" id="KW-0238">DNA-binding</keyword>
<dbReference type="AlphaFoldDB" id="A0A559KD55"/>
<keyword evidence="4" id="KW-0812">Transmembrane</keyword>
<evidence type="ECO:0000256" key="1">
    <source>
        <dbReference type="ARBA" id="ARBA00023015"/>
    </source>
</evidence>
<evidence type="ECO:0000313" key="6">
    <source>
        <dbReference type="EMBL" id="TVY10058.1"/>
    </source>
</evidence>
<dbReference type="GO" id="GO:0003700">
    <property type="term" value="F:DNA-binding transcription factor activity"/>
    <property type="evidence" value="ECO:0007669"/>
    <property type="project" value="InterPro"/>
</dbReference>
<dbReference type="PANTHER" id="PTHR43280">
    <property type="entry name" value="ARAC-FAMILY TRANSCRIPTIONAL REGULATOR"/>
    <property type="match status" value="1"/>
</dbReference>
<evidence type="ECO:0000256" key="4">
    <source>
        <dbReference type="SAM" id="Phobius"/>
    </source>
</evidence>
<keyword evidence="4" id="KW-1133">Transmembrane helix</keyword>
<evidence type="ECO:0000256" key="3">
    <source>
        <dbReference type="ARBA" id="ARBA00023163"/>
    </source>
</evidence>
<dbReference type="PROSITE" id="PS01124">
    <property type="entry name" value="HTH_ARAC_FAMILY_2"/>
    <property type="match status" value="1"/>
</dbReference>
<dbReference type="OrthoDB" id="368621at2"/>